<keyword evidence="3" id="KW-1185">Reference proteome</keyword>
<dbReference type="InterPro" id="IPR000073">
    <property type="entry name" value="AB_hydrolase_1"/>
</dbReference>
<dbReference type="RefSeq" id="WP_200349187.1">
    <property type="nucleotide sequence ID" value="NZ_BAABHZ010000005.1"/>
</dbReference>
<accession>A0A934V9W4</accession>
<dbReference type="EMBL" id="JAENIK010000002">
    <property type="protein sequence ID" value="MBK1814221.1"/>
    <property type="molecule type" value="Genomic_DNA"/>
</dbReference>
<gene>
    <name evidence="2" type="ORF">JIN84_01185</name>
</gene>
<dbReference type="Pfam" id="PF00561">
    <property type="entry name" value="Abhydrolase_1"/>
    <property type="match status" value="1"/>
</dbReference>
<dbReference type="GO" id="GO:0016787">
    <property type="term" value="F:hydrolase activity"/>
    <property type="evidence" value="ECO:0007669"/>
    <property type="project" value="UniProtKB-KW"/>
</dbReference>
<dbReference type="PANTHER" id="PTHR45763">
    <property type="entry name" value="HYDROLASE, ALPHA/BETA FOLD FAMILY PROTEIN, EXPRESSED-RELATED"/>
    <property type="match status" value="1"/>
</dbReference>
<dbReference type="SUPFAM" id="SSF53474">
    <property type="entry name" value="alpha/beta-Hydrolases"/>
    <property type="match status" value="1"/>
</dbReference>
<proteinExistence type="predicted"/>
<comment type="caution">
    <text evidence="2">The sequence shown here is derived from an EMBL/GenBank/DDBJ whole genome shotgun (WGS) entry which is preliminary data.</text>
</comment>
<dbReference type="PANTHER" id="PTHR45763:SF46">
    <property type="entry name" value="AB HYDROLASE-1 DOMAIN-CONTAINING PROTEIN"/>
    <property type="match status" value="1"/>
</dbReference>
<reference evidence="2" key="1">
    <citation type="submission" date="2021-01" db="EMBL/GenBank/DDBJ databases">
        <title>Modified the classification status of verrucomicrobia.</title>
        <authorList>
            <person name="Feng X."/>
        </authorList>
    </citation>
    <scope>NUCLEOTIDE SEQUENCE</scope>
    <source>
        <strain evidence="2">JCM 18052</strain>
    </source>
</reference>
<protein>
    <submittedName>
        <fullName evidence="2">Alpha/beta hydrolase</fullName>
    </submittedName>
</protein>
<dbReference type="AlphaFoldDB" id="A0A934V9W4"/>
<evidence type="ECO:0000313" key="2">
    <source>
        <dbReference type="EMBL" id="MBK1814221.1"/>
    </source>
</evidence>
<name>A0A934V9W4_9BACT</name>
<evidence type="ECO:0000259" key="1">
    <source>
        <dbReference type="Pfam" id="PF00561"/>
    </source>
</evidence>
<sequence>MIDFAKNLPSAGEPRFWEISPGRHLAWNEYGDPQGKPVMYYHGWPSSRLQARLAHHLALERGLRLIAMDRPGMGRSSFEGGRLLDSWPGLMERFADGLGIGKFAQLGVSGGGPYVAVCAAKIPERLTASAVLGGMVPVDGLASGVRGLHPAYRALIPLRKLPAGLFTPVFRTAAAMGCGWKPAAPPMSWALRTVGTADKQLVLGSPEVWTVMARSFKEGVRIHGGHGAMADAAVYFQSLTFNPATVRHPIRYWHGGDDRNIPPEMLREFTGKIAGAELVVDGSLGHFSLVVERAPAALDHLAAASA</sequence>
<keyword evidence="2" id="KW-0378">Hydrolase</keyword>
<dbReference type="InterPro" id="IPR029058">
    <property type="entry name" value="AB_hydrolase_fold"/>
</dbReference>
<evidence type="ECO:0000313" key="3">
    <source>
        <dbReference type="Proteomes" id="UP000600139"/>
    </source>
</evidence>
<organism evidence="2 3">
    <name type="scientific">Luteolibacter yonseiensis</name>
    <dbReference type="NCBI Taxonomy" id="1144680"/>
    <lineage>
        <taxon>Bacteria</taxon>
        <taxon>Pseudomonadati</taxon>
        <taxon>Verrucomicrobiota</taxon>
        <taxon>Verrucomicrobiia</taxon>
        <taxon>Verrucomicrobiales</taxon>
        <taxon>Verrucomicrobiaceae</taxon>
        <taxon>Luteolibacter</taxon>
    </lineage>
</organism>
<dbReference type="Proteomes" id="UP000600139">
    <property type="component" value="Unassembled WGS sequence"/>
</dbReference>
<dbReference type="Gene3D" id="3.40.50.1820">
    <property type="entry name" value="alpha/beta hydrolase"/>
    <property type="match status" value="1"/>
</dbReference>
<feature type="domain" description="AB hydrolase-1" evidence="1">
    <location>
        <begin position="37"/>
        <end position="134"/>
    </location>
</feature>